<evidence type="ECO:0000259" key="12">
    <source>
        <dbReference type="PROSITE" id="PS50016"/>
    </source>
</evidence>
<evidence type="ECO:0000256" key="2">
    <source>
        <dbReference type="ARBA" id="ARBA00022723"/>
    </source>
</evidence>
<dbReference type="CTD" id="55274"/>
<name>A0A095A4D9_SCHHA</name>
<dbReference type="SMART" id="SM00249">
    <property type="entry name" value="PHD"/>
    <property type="match status" value="2"/>
</dbReference>
<dbReference type="CDD" id="cd15529">
    <property type="entry name" value="PHD2_PHF10"/>
    <property type="match status" value="1"/>
</dbReference>
<keyword evidence="4 9" id="KW-0863">Zinc-finger</keyword>
<feature type="domain" description="PHD-type" evidence="12">
    <location>
        <begin position="473"/>
        <end position="521"/>
    </location>
</feature>
<evidence type="ECO:0000256" key="7">
    <source>
        <dbReference type="ARBA" id="ARBA00023163"/>
    </source>
</evidence>
<evidence type="ECO:0000256" key="5">
    <source>
        <dbReference type="ARBA" id="ARBA00022833"/>
    </source>
</evidence>
<dbReference type="KEGG" id="shx:MS3_00005794"/>
<feature type="compositionally biased region" description="Basic and acidic residues" evidence="11">
    <location>
        <begin position="65"/>
        <end position="75"/>
    </location>
</feature>
<feature type="domain" description="PHD-type" evidence="12">
    <location>
        <begin position="425"/>
        <end position="476"/>
    </location>
</feature>
<proteinExistence type="predicted"/>
<gene>
    <name evidence="13" type="primary">PHF10</name>
    <name evidence="13" type="ORF">MS3_00005794</name>
    <name evidence="14" type="ORF">MS3_08957</name>
</gene>
<dbReference type="Gene3D" id="3.30.40.10">
    <property type="entry name" value="Zinc/RING finger domain, C3HC4 (zinc finger)"/>
    <property type="match status" value="1"/>
</dbReference>
<dbReference type="InterPro" id="IPR011011">
    <property type="entry name" value="Znf_FYVE_PHD"/>
</dbReference>
<dbReference type="Proteomes" id="UP000471633">
    <property type="component" value="Unassembled WGS sequence"/>
</dbReference>
<organism evidence="14">
    <name type="scientific">Schistosoma haematobium</name>
    <name type="common">Blood fluke</name>
    <dbReference type="NCBI Taxonomy" id="6185"/>
    <lineage>
        <taxon>Eukaryota</taxon>
        <taxon>Metazoa</taxon>
        <taxon>Spiralia</taxon>
        <taxon>Lophotrochozoa</taxon>
        <taxon>Platyhelminthes</taxon>
        <taxon>Trematoda</taxon>
        <taxon>Digenea</taxon>
        <taxon>Strigeidida</taxon>
        <taxon>Schistosomatoidea</taxon>
        <taxon>Schistosomatidae</taxon>
        <taxon>Schistosoma</taxon>
    </lineage>
</organism>
<evidence type="ECO:0000313" key="14">
    <source>
        <dbReference type="EMBL" id="KGB40484.1"/>
    </source>
</evidence>
<keyword evidence="10" id="KW-0175">Coiled coil</keyword>
<comment type="subcellular location">
    <subcellularLocation>
        <location evidence="1">Nucleus</location>
    </subcellularLocation>
</comment>
<dbReference type="SUPFAM" id="SSF57903">
    <property type="entry name" value="FYVE/PHD zinc finger"/>
    <property type="match status" value="2"/>
</dbReference>
<reference evidence="13" key="2">
    <citation type="journal article" date="2019" name="Gigascience">
        <title>High-quality Schistosoma haematobium genome achieved by single-molecule and long-range sequencing.</title>
        <authorList>
            <person name="Stroehlein A.J."/>
            <person name="Korhonen P.K."/>
            <person name="Chong T.M."/>
            <person name="Lim Y.L."/>
            <person name="Chan K.G."/>
            <person name="Webster B."/>
            <person name="Rollinson D."/>
            <person name="Brindley P.J."/>
            <person name="Gasser R.B."/>
            <person name="Young N.D."/>
        </authorList>
    </citation>
    <scope>NUCLEOTIDE SEQUENCE</scope>
</reference>
<dbReference type="GO" id="GO:0005634">
    <property type="term" value="C:nucleus"/>
    <property type="evidence" value="ECO:0007669"/>
    <property type="project" value="UniProtKB-SubCell"/>
</dbReference>
<sequence length="730" mass="82312">MTFPICTESNHAPFKDQIDDETVMFDLDMSVDTLPDTPLKNDDGDSDTQKTRTNQSSNSLSATPSRRESKMKSDMSRSTSISGLTDNVNLEDIYEYDWADSDSESPGGKHEKESYIVQEVLADFLKVKSFKRKYPDLARRAMDAYERSWLQQEGIVPVGRADLGLTALKTDDVMKLLQQDYPEIHIALTDLFRRRKFKTAVENQKRQYEAARIERGEARAEAARRRALDSAADYNHRLITERMSSRRCYWDLQTMQIHIPQRIYKLLEYPTFPNGAYPVAVIPGQFAEYFMSYTPEQLSYLPLSRVLYPHPLRKHRNPPPLPTTLRFGSIKPKVNPPTMTSCDFGDQNSFGLDHSRSIDSLNHQTTSSMEGLRTRYANGSLLSSGVANSNMLVGDKSSVSDVETDKISNSIYRRYKTNTEINTENPICVVCGQLAMNYIRCSECKLIGHPKCLDIPDSMLSGVKSYDWTCLECKRCVECNDSGQEDQMMFCDRCDRGYHAFCVGLGRIPNGNWECLLCESLPTPPRKGRPRKNRPKDSDDLPWGYSVKKPRKSILKRKICRTPGVNDTKDISLAYSSYPYGSVQPIVPGAELVPKRRRGRPPTKNRVIVSLPPPSSPYFSNPINFSPTRSDVSVPLPTSPPTPLSIKVSMIESEPSGLCPVNSIPTKIESFVAEKVDISEKSEHLKPDNNDSIINNSSTVDKTENDIVKHVGEMQIPSSTNSSESNNIEK</sequence>
<accession>A0A095A4D9</accession>
<keyword evidence="7" id="KW-0804">Transcription</keyword>
<evidence type="ECO:0000256" key="8">
    <source>
        <dbReference type="ARBA" id="ARBA00023242"/>
    </source>
</evidence>
<evidence type="ECO:0000256" key="4">
    <source>
        <dbReference type="ARBA" id="ARBA00022771"/>
    </source>
</evidence>
<evidence type="ECO:0000313" key="15">
    <source>
        <dbReference type="Proteomes" id="UP000471633"/>
    </source>
</evidence>
<dbReference type="InterPro" id="IPR019787">
    <property type="entry name" value="Znf_PHD-finger"/>
</dbReference>
<evidence type="ECO:0000256" key="10">
    <source>
        <dbReference type="SAM" id="Coils"/>
    </source>
</evidence>
<reference evidence="14" key="1">
    <citation type="journal article" date="2012" name="Nat. Genet.">
        <title>Whole-genome sequence of Schistosoma haematobium.</title>
        <authorList>
            <person name="Young N.D."/>
            <person name="Jex A.R."/>
            <person name="Li B."/>
            <person name="Liu S."/>
            <person name="Yang L."/>
            <person name="Xiong Z."/>
            <person name="Li Y."/>
            <person name="Cantacessi C."/>
            <person name="Hall R.S."/>
            <person name="Xu X."/>
            <person name="Chen F."/>
            <person name="Wu X."/>
            <person name="Zerlotini A."/>
            <person name="Oliveira G."/>
            <person name="Hofmann A."/>
            <person name="Zhang G."/>
            <person name="Fang X."/>
            <person name="Kang Y."/>
            <person name="Campbell B.E."/>
            <person name="Loukas A."/>
            <person name="Ranganathan S."/>
            <person name="Rollinson D."/>
            <person name="Rinaldi G."/>
            <person name="Brindley P.J."/>
            <person name="Yang H."/>
            <person name="Wang J."/>
            <person name="Wang J."/>
            <person name="Gasser R.B."/>
        </authorList>
    </citation>
    <scope>NUCLEOTIDE SEQUENCE [LARGE SCALE GENOMIC DNA]</scope>
</reference>
<keyword evidence="5" id="KW-0862">Zinc</keyword>
<evidence type="ECO:0000313" key="13">
    <source>
        <dbReference type="EMBL" id="KAH9588366.1"/>
    </source>
</evidence>
<dbReference type="STRING" id="6185.A0A095A4D9"/>
<evidence type="ECO:0000256" key="1">
    <source>
        <dbReference type="ARBA" id="ARBA00004123"/>
    </source>
</evidence>
<feature type="compositionally biased region" description="Basic and acidic residues" evidence="11">
    <location>
        <begin position="39"/>
        <end position="50"/>
    </location>
</feature>
<dbReference type="RefSeq" id="XP_051069889.1">
    <property type="nucleotide sequence ID" value="XM_051213874.1"/>
</dbReference>
<reference evidence="13" key="3">
    <citation type="submission" date="2021-06" db="EMBL/GenBank/DDBJ databases">
        <title>Chromosome-level genome assembly for S. haematobium.</title>
        <authorList>
            <person name="Stroehlein A.J."/>
        </authorList>
    </citation>
    <scope>NUCLEOTIDE SEQUENCE</scope>
</reference>
<keyword evidence="2" id="KW-0479">Metal-binding</keyword>
<dbReference type="CDD" id="cd21085">
    <property type="entry name" value="WH_NTD_PHF10"/>
    <property type="match status" value="1"/>
</dbReference>
<dbReference type="PANTHER" id="PTHR45888:SF4">
    <property type="entry name" value="PHD FINGER PROTEIN 10"/>
    <property type="match status" value="1"/>
</dbReference>
<keyword evidence="3" id="KW-0677">Repeat</keyword>
<feature type="region of interest" description="Disordered" evidence="11">
    <location>
        <begin position="682"/>
        <end position="701"/>
    </location>
</feature>
<dbReference type="InterPro" id="IPR001965">
    <property type="entry name" value="Znf_PHD"/>
</dbReference>
<keyword evidence="6" id="KW-0805">Transcription regulation</keyword>
<dbReference type="Pfam" id="PF00628">
    <property type="entry name" value="PHD"/>
    <property type="match status" value="1"/>
</dbReference>
<dbReference type="AlphaFoldDB" id="A0A095A4D9"/>
<reference evidence="13" key="4">
    <citation type="journal article" date="2022" name="PLoS Pathog.">
        <title>Chromosome-level genome of Schistosoma haematobium underpins genome-wide explorations of molecular variation.</title>
        <authorList>
            <person name="Stroehlein A.J."/>
            <person name="Korhonen P.K."/>
            <person name="Lee V.V."/>
            <person name="Ralph S.A."/>
            <person name="Mentink-Kane M."/>
            <person name="You H."/>
            <person name="McManus D.P."/>
            <person name="Tchuente L.T."/>
            <person name="Stothard J.R."/>
            <person name="Kaur P."/>
            <person name="Dudchenko O."/>
            <person name="Aiden E.L."/>
            <person name="Yang B."/>
            <person name="Yang H."/>
            <person name="Emery A.M."/>
            <person name="Webster B.L."/>
            <person name="Brindley P.J."/>
            <person name="Rollinson D."/>
            <person name="Chang B.C.H."/>
            <person name="Gasser R.B."/>
            <person name="Young N.D."/>
        </authorList>
    </citation>
    <scope>NUCLEOTIDE SEQUENCE</scope>
</reference>
<dbReference type="PANTHER" id="PTHR45888">
    <property type="entry name" value="HL01030P-RELATED"/>
    <property type="match status" value="1"/>
</dbReference>
<dbReference type="GO" id="GO:0008270">
    <property type="term" value="F:zinc ion binding"/>
    <property type="evidence" value="ECO:0007669"/>
    <property type="project" value="UniProtKB-KW"/>
</dbReference>
<feature type="coiled-coil region" evidence="10">
    <location>
        <begin position="194"/>
        <end position="221"/>
    </location>
</feature>
<keyword evidence="15" id="KW-1185">Reference proteome</keyword>
<dbReference type="PROSITE" id="PS50016">
    <property type="entry name" value="ZF_PHD_2"/>
    <property type="match status" value="2"/>
</dbReference>
<evidence type="ECO:0000256" key="3">
    <source>
        <dbReference type="ARBA" id="ARBA00022737"/>
    </source>
</evidence>
<evidence type="ECO:0000256" key="9">
    <source>
        <dbReference type="PROSITE-ProRule" id="PRU00146"/>
    </source>
</evidence>
<feature type="region of interest" description="Disordered" evidence="11">
    <location>
        <begin position="30"/>
        <end position="82"/>
    </location>
</feature>
<evidence type="ECO:0000256" key="6">
    <source>
        <dbReference type="ARBA" id="ARBA00023015"/>
    </source>
</evidence>
<dbReference type="EMBL" id="AMPZ03000003">
    <property type="protein sequence ID" value="KAH9588366.1"/>
    <property type="molecule type" value="Genomic_DNA"/>
</dbReference>
<dbReference type="InterPro" id="IPR013083">
    <property type="entry name" value="Znf_RING/FYVE/PHD"/>
</dbReference>
<evidence type="ECO:0000256" key="11">
    <source>
        <dbReference type="SAM" id="MobiDB-lite"/>
    </source>
</evidence>
<dbReference type="EMBL" id="KL251483">
    <property type="protein sequence ID" value="KGB40484.1"/>
    <property type="molecule type" value="Genomic_DNA"/>
</dbReference>
<keyword evidence="8" id="KW-0539">Nucleus</keyword>
<feature type="compositionally biased region" description="Polar residues" evidence="11">
    <location>
        <begin position="51"/>
        <end position="64"/>
    </location>
</feature>
<protein>
    <submittedName>
        <fullName evidence="14">PHD finger protein 10</fullName>
    </submittedName>
</protein>
<dbReference type="GeneID" id="24596164"/>